<feature type="domain" description="Nitroreductase" evidence="2">
    <location>
        <begin position="70"/>
        <end position="254"/>
    </location>
</feature>
<dbReference type="SUPFAM" id="SSF55469">
    <property type="entry name" value="FMN-dependent nitroreductase-like"/>
    <property type="match status" value="1"/>
</dbReference>
<dbReference type="CDD" id="cd02142">
    <property type="entry name" value="McbC_SagB-like_oxidoreductase"/>
    <property type="match status" value="1"/>
</dbReference>
<comment type="caution">
    <text evidence="4">The sequence shown here is derived from an EMBL/GenBank/DDBJ whole genome shotgun (WGS) entry which is preliminary data.</text>
</comment>
<evidence type="ECO:0000313" key="4">
    <source>
        <dbReference type="EMBL" id="HGT98797.1"/>
    </source>
</evidence>
<evidence type="ECO:0000313" key="3">
    <source>
        <dbReference type="EMBL" id="HFQ78229.1"/>
    </source>
</evidence>
<dbReference type="EMBL" id="DTDH01000152">
    <property type="protein sequence ID" value="HGT98797.1"/>
    <property type="molecule type" value="Genomic_DNA"/>
</dbReference>
<name>A0A7J3MZ33_9CREN</name>
<evidence type="ECO:0000259" key="2">
    <source>
        <dbReference type="Pfam" id="PF00881"/>
    </source>
</evidence>
<dbReference type="InterPro" id="IPR020051">
    <property type="entry name" value="SagB-type_dehydrogenase"/>
</dbReference>
<sequence length="277" mass="31549">MRLEFVAYLIVLVIVIAIVAYTLSLIYGKPYIQPSDKEYREGVSMVSIVGDIIYLPPPRKVTNVSVEEAILWRRSIRDYTADPLTIDQLSMILWAAYGVTETTWGLRAAPSAGATYPLEIYVVVGNRSVLLDLNKYLDAGVYKYHIHSHSLELVKRGDFRNELARAALDQRWVREAPVNIVITAVFERTTSVYGARGRERYVPMEVGHVGQNIYLMATALRLGTVVVGAFIDDWVARVVSASEDEVPMYIVPVGVPREFRETSFEEIYRFIERNRRR</sequence>
<organism evidence="4">
    <name type="scientific">Ignisphaera aggregans</name>
    <dbReference type="NCBI Taxonomy" id="334771"/>
    <lineage>
        <taxon>Archaea</taxon>
        <taxon>Thermoproteota</taxon>
        <taxon>Thermoprotei</taxon>
        <taxon>Desulfurococcales</taxon>
        <taxon>Desulfurococcaceae</taxon>
        <taxon>Ignisphaera</taxon>
    </lineage>
</organism>
<dbReference type="AlphaFoldDB" id="A0A7J3MZ33"/>
<gene>
    <name evidence="3" type="ORF">ENT99_00810</name>
    <name evidence="4" type="ORF">ENU64_05140</name>
</gene>
<dbReference type="InterPro" id="IPR000415">
    <property type="entry name" value="Nitroreductase-like"/>
</dbReference>
<dbReference type="InterPro" id="IPR052544">
    <property type="entry name" value="Bacteriocin_Proc_Enz"/>
</dbReference>
<evidence type="ECO:0000256" key="1">
    <source>
        <dbReference type="SAM" id="Phobius"/>
    </source>
</evidence>
<dbReference type="NCBIfam" id="TIGR03605">
    <property type="entry name" value="antibiot_sagB"/>
    <property type="match status" value="1"/>
</dbReference>
<dbReference type="PANTHER" id="PTHR43745">
    <property type="entry name" value="NITROREDUCTASE MJ1384-RELATED"/>
    <property type="match status" value="1"/>
</dbReference>
<dbReference type="Pfam" id="PF00881">
    <property type="entry name" value="Nitroreductase"/>
    <property type="match status" value="1"/>
</dbReference>
<dbReference type="GO" id="GO:0016491">
    <property type="term" value="F:oxidoreductase activity"/>
    <property type="evidence" value="ECO:0007669"/>
    <property type="project" value="InterPro"/>
</dbReference>
<dbReference type="EMBL" id="DTAU01000016">
    <property type="protein sequence ID" value="HFQ78229.1"/>
    <property type="molecule type" value="Genomic_DNA"/>
</dbReference>
<protein>
    <submittedName>
        <fullName evidence="4">SagB/ThcOx family dehydrogenase</fullName>
    </submittedName>
</protein>
<reference evidence="4" key="1">
    <citation type="journal article" date="2020" name="mSystems">
        <title>Genome- and Community-Level Interaction Insights into Carbon Utilization and Element Cycling Functions of Hydrothermarchaeota in Hydrothermal Sediment.</title>
        <authorList>
            <person name="Zhou Z."/>
            <person name="Liu Y."/>
            <person name="Xu W."/>
            <person name="Pan J."/>
            <person name="Luo Z.H."/>
            <person name="Li M."/>
        </authorList>
    </citation>
    <scope>NUCLEOTIDE SEQUENCE [LARGE SCALE GENOMIC DNA]</scope>
    <source>
        <strain evidence="3">SpSt-629</strain>
        <strain evidence="4">SpSt-688</strain>
    </source>
</reference>
<keyword evidence="1" id="KW-1133">Transmembrane helix</keyword>
<keyword evidence="1" id="KW-0472">Membrane</keyword>
<dbReference type="Gene3D" id="3.40.109.10">
    <property type="entry name" value="NADH Oxidase"/>
    <property type="match status" value="1"/>
</dbReference>
<accession>A0A7J3MZ33</accession>
<dbReference type="InterPro" id="IPR029479">
    <property type="entry name" value="Nitroreductase"/>
</dbReference>
<keyword evidence="1" id="KW-0812">Transmembrane</keyword>
<proteinExistence type="predicted"/>
<dbReference type="PANTHER" id="PTHR43745:SF2">
    <property type="entry name" value="NITROREDUCTASE MJ1384-RELATED"/>
    <property type="match status" value="1"/>
</dbReference>
<feature type="transmembrane region" description="Helical" evidence="1">
    <location>
        <begin position="6"/>
        <end position="27"/>
    </location>
</feature>